<evidence type="ECO:0000256" key="8">
    <source>
        <dbReference type="ARBA" id="ARBA00023125"/>
    </source>
</evidence>
<dbReference type="GO" id="GO:0005634">
    <property type="term" value="C:nucleus"/>
    <property type="evidence" value="ECO:0007669"/>
    <property type="project" value="UniProtKB-SubCell"/>
</dbReference>
<comment type="similarity">
    <text evidence="2">Belongs to the krueppel C2H2-type zinc-finger protein family.</text>
</comment>
<dbReference type="FunFam" id="3.30.160.60:FF:000382">
    <property type="entry name" value="zinc finger protein 35 isoform X4"/>
    <property type="match status" value="1"/>
</dbReference>
<dbReference type="OrthoDB" id="3437960at2759"/>
<evidence type="ECO:0000256" key="10">
    <source>
        <dbReference type="ARBA" id="ARBA00023242"/>
    </source>
</evidence>
<keyword evidence="6" id="KW-0862">Zinc</keyword>
<evidence type="ECO:0000256" key="7">
    <source>
        <dbReference type="ARBA" id="ARBA00023015"/>
    </source>
</evidence>
<dbReference type="Pfam" id="PF13465">
    <property type="entry name" value="zf-H2C2_2"/>
    <property type="match status" value="1"/>
</dbReference>
<name>A0A851EVL0_PITSO</name>
<dbReference type="EMBL" id="WEKX01000359">
    <property type="protein sequence ID" value="NWI84523.1"/>
    <property type="molecule type" value="Genomic_DNA"/>
</dbReference>
<evidence type="ECO:0000256" key="5">
    <source>
        <dbReference type="ARBA" id="ARBA00022771"/>
    </source>
</evidence>
<dbReference type="PANTHER" id="PTHR23226">
    <property type="entry name" value="ZINC FINGER AND SCAN DOMAIN-CONTAINING"/>
    <property type="match status" value="1"/>
</dbReference>
<evidence type="ECO:0000313" key="13">
    <source>
        <dbReference type="EMBL" id="NWI84523.1"/>
    </source>
</evidence>
<feature type="non-terminal residue" evidence="13">
    <location>
        <position position="1"/>
    </location>
</feature>
<dbReference type="GO" id="GO:0000978">
    <property type="term" value="F:RNA polymerase II cis-regulatory region sequence-specific DNA binding"/>
    <property type="evidence" value="ECO:0007669"/>
    <property type="project" value="TreeGrafter"/>
</dbReference>
<evidence type="ECO:0000259" key="12">
    <source>
        <dbReference type="PROSITE" id="PS50157"/>
    </source>
</evidence>
<dbReference type="SUPFAM" id="SSF57667">
    <property type="entry name" value="beta-beta-alpha zinc fingers"/>
    <property type="match status" value="1"/>
</dbReference>
<comment type="subcellular location">
    <subcellularLocation>
        <location evidence="1">Nucleus</location>
    </subcellularLocation>
</comment>
<dbReference type="GO" id="GO:0000981">
    <property type="term" value="F:DNA-binding transcription factor activity, RNA polymerase II-specific"/>
    <property type="evidence" value="ECO:0007669"/>
    <property type="project" value="TreeGrafter"/>
</dbReference>
<evidence type="ECO:0000256" key="11">
    <source>
        <dbReference type="PROSITE-ProRule" id="PRU00042"/>
    </source>
</evidence>
<keyword evidence="7" id="KW-0805">Transcription regulation</keyword>
<dbReference type="GO" id="GO:0008270">
    <property type="term" value="F:zinc ion binding"/>
    <property type="evidence" value="ECO:0007669"/>
    <property type="project" value="UniProtKB-KW"/>
</dbReference>
<dbReference type="Proteomes" id="UP000633448">
    <property type="component" value="Unassembled WGS sequence"/>
</dbReference>
<dbReference type="PROSITE" id="PS00028">
    <property type="entry name" value="ZINC_FINGER_C2H2_1"/>
    <property type="match status" value="2"/>
</dbReference>
<feature type="non-terminal residue" evidence="13">
    <location>
        <position position="58"/>
    </location>
</feature>
<keyword evidence="8" id="KW-0238">DNA-binding</keyword>
<dbReference type="PROSITE" id="PS50157">
    <property type="entry name" value="ZINC_FINGER_C2H2_2"/>
    <property type="match status" value="2"/>
</dbReference>
<dbReference type="PANTHER" id="PTHR23226:SF416">
    <property type="entry name" value="FI01424P"/>
    <property type="match status" value="1"/>
</dbReference>
<organism evidence="13 14">
    <name type="scientific">Pitta sordida</name>
    <name type="common">Hooded pitta</name>
    <dbReference type="NCBI Taxonomy" id="9163"/>
    <lineage>
        <taxon>Eukaryota</taxon>
        <taxon>Metazoa</taxon>
        <taxon>Chordata</taxon>
        <taxon>Craniata</taxon>
        <taxon>Vertebrata</taxon>
        <taxon>Euteleostomi</taxon>
        <taxon>Archelosauria</taxon>
        <taxon>Archosauria</taxon>
        <taxon>Dinosauria</taxon>
        <taxon>Saurischia</taxon>
        <taxon>Theropoda</taxon>
        <taxon>Coelurosauria</taxon>
        <taxon>Aves</taxon>
        <taxon>Neognathae</taxon>
        <taxon>Neoaves</taxon>
        <taxon>Telluraves</taxon>
        <taxon>Australaves</taxon>
        <taxon>Passeriformes</taxon>
        <taxon>Pittidae</taxon>
        <taxon>Pitta</taxon>
    </lineage>
</organism>
<keyword evidence="4" id="KW-0677">Repeat</keyword>
<accession>A0A851EVL0</accession>
<keyword evidence="14" id="KW-1185">Reference proteome</keyword>
<dbReference type="InterPro" id="IPR013087">
    <property type="entry name" value="Znf_C2H2_type"/>
</dbReference>
<evidence type="ECO:0000256" key="3">
    <source>
        <dbReference type="ARBA" id="ARBA00022723"/>
    </source>
</evidence>
<keyword evidence="3" id="KW-0479">Metal-binding</keyword>
<comment type="caution">
    <text evidence="13">The sequence shown here is derived from an EMBL/GenBank/DDBJ whole genome shotgun (WGS) entry which is preliminary data.</text>
</comment>
<feature type="domain" description="C2H2-type" evidence="12">
    <location>
        <begin position="36"/>
        <end position="58"/>
    </location>
</feature>
<dbReference type="Gene3D" id="3.30.160.60">
    <property type="entry name" value="Classic Zinc Finger"/>
    <property type="match status" value="2"/>
</dbReference>
<dbReference type="FunFam" id="3.30.160.60:FF:002090">
    <property type="entry name" value="Zinc finger protein 473"/>
    <property type="match status" value="1"/>
</dbReference>
<keyword evidence="9" id="KW-0804">Transcription</keyword>
<evidence type="ECO:0000256" key="6">
    <source>
        <dbReference type="ARBA" id="ARBA00022833"/>
    </source>
</evidence>
<proteinExistence type="inferred from homology"/>
<evidence type="ECO:0000256" key="1">
    <source>
        <dbReference type="ARBA" id="ARBA00004123"/>
    </source>
</evidence>
<reference evidence="13" key="1">
    <citation type="submission" date="2019-10" db="EMBL/GenBank/DDBJ databases">
        <title>Bird 10,000 Genomes (B10K) Project - Family phase.</title>
        <authorList>
            <person name="Zhang G."/>
        </authorList>
    </citation>
    <scope>NUCLEOTIDE SEQUENCE</scope>
    <source>
        <strain evidence="13">B10K-DU-002-53</strain>
        <tissue evidence="13">Muscle</tissue>
    </source>
</reference>
<keyword evidence="10" id="KW-0539">Nucleus</keyword>
<dbReference type="AlphaFoldDB" id="A0A851EVL0"/>
<keyword evidence="5 11" id="KW-0863">Zinc-finger</keyword>
<evidence type="ECO:0000313" key="14">
    <source>
        <dbReference type="Proteomes" id="UP000633448"/>
    </source>
</evidence>
<evidence type="ECO:0000256" key="9">
    <source>
        <dbReference type="ARBA" id="ARBA00023163"/>
    </source>
</evidence>
<evidence type="ECO:0000256" key="4">
    <source>
        <dbReference type="ARBA" id="ARBA00022737"/>
    </source>
</evidence>
<evidence type="ECO:0000256" key="2">
    <source>
        <dbReference type="ARBA" id="ARBA00006991"/>
    </source>
</evidence>
<dbReference type="SMART" id="SM00355">
    <property type="entry name" value="ZnF_C2H2"/>
    <property type="match status" value="2"/>
</dbReference>
<dbReference type="InterPro" id="IPR036236">
    <property type="entry name" value="Znf_C2H2_sf"/>
</dbReference>
<sequence length="58" mass="6775">THTGERPFCCTDCGKTFSHKSSLVRHQRIHTGERPYKCDECDKSFTHCSNLTQHQRTH</sequence>
<feature type="domain" description="C2H2-type" evidence="12">
    <location>
        <begin position="8"/>
        <end position="35"/>
    </location>
</feature>
<protein>
    <submittedName>
        <fullName evidence="13">ZN787 protein</fullName>
    </submittedName>
</protein>
<gene>
    <name evidence="13" type="primary">Znf787_0</name>
    <name evidence="13" type="ORF">PITSOR_R15482</name>
</gene>